<keyword evidence="5" id="KW-0560">Oxidoreductase</keyword>
<dbReference type="EMBL" id="JALDYZ010000012">
    <property type="protein sequence ID" value="MDI7924093.1"/>
    <property type="molecule type" value="Genomic_DNA"/>
</dbReference>
<dbReference type="InterPro" id="IPR036188">
    <property type="entry name" value="FAD/NAD-bd_sf"/>
</dbReference>
<dbReference type="SUPFAM" id="SSF51905">
    <property type="entry name" value="FAD/NAD(P)-binding domain"/>
    <property type="match status" value="1"/>
</dbReference>
<dbReference type="GO" id="GO:0071949">
    <property type="term" value="F:FAD binding"/>
    <property type="evidence" value="ECO:0007669"/>
    <property type="project" value="InterPro"/>
</dbReference>
<dbReference type="PANTHER" id="PTHR43004">
    <property type="entry name" value="TRK SYSTEM POTASSIUM UPTAKE PROTEIN"/>
    <property type="match status" value="1"/>
</dbReference>
<dbReference type="InterPro" id="IPR050641">
    <property type="entry name" value="RIFMO-like"/>
</dbReference>
<name>A0AAE3QJ76_9HYPH</name>
<evidence type="ECO:0000256" key="3">
    <source>
        <dbReference type="ARBA" id="ARBA00022827"/>
    </source>
</evidence>
<evidence type="ECO:0000313" key="6">
    <source>
        <dbReference type="Proteomes" id="UP001161580"/>
    </source>
</evidence>
<evidence type="ECO:0000256" key="2">
    <source>
        <dbReference type="ARBA" id="ARBA00022630"/>
    </source>
</evidence>
<organism evidence="5 6">
    <name type="scientific">Ferirhizobium litorale</name>
    <dbReference type="NCBI Taxonomy" id="2927786"/>
    <lineage>
        <taxon>Bacteria</taxon>
        <taxon>Pseudomonadati</taxon>
        <taxon>Pseudomonadota</taxon>
        <taxon>Alphaproteobacteria</taxon>
        <taxon>Hyphomicrobiales</taxon>
        <taxon>Rhizobiaceae</taxon>
        <taxon>Ferirhizobium</taxon>
    </lineage>
</organism>
<keyword evidence="5" id="KW-0503">Monooxygenase</keyword>
<feature type="domain" description="FAD-binding" evidence="4">
    <location>
        <begin position="235"/>
        <end position="300"/>
    </location>
</feature>
<dbReference type="Gene3D" id="3.30.70.2450">
    <property type="match status" value="1"/>
</dbReference>
<keyword evidence="6" id="KW-1185">Reference proteome</keyword>
<evidence type="ECO:0000259" key="4">
    <source>
        <dbReference type="Pfam" id="PF01494"/>
    </source>
</evidence>
<feature type="domain" description="FAD-binding" evidence="4">
    <location>
        <begin position="8"/>
        <end position="203"/>
    </location>
</feature>
<dbReference type="PRINTS" id="PR00420">
    <property type="entry name" value="RNGMNOXGNASE"/>
</dbReference>
<dbReference type="Gene3D" id="3.50.50.60">
    <property type="entry name" value="FAD/NAD(P)-binding domain"/>
    <property type="match status" value="1"/>
</dbReference>
<dbReference type="Pfam" id="PF01494">
    <property type="entry name" value="FAD_binding_3"/>
    <property type="match status" value="2"/>
</dbReference>
<comment type="cofactor">
    <cofactor evidence="1">
        <name>FAD</name>
        <dbReference type="ChEBI" id="CHEBI:57692"/>
    </cofactor>
</comment>
<dbReference type="Proteomes" id="UP001161580">
    <property type="component" value="Unassembled WGS sequence"/>
</dbReference>
<keyword evidence="2" id="KW-0285">Flavoprotein</keyword>
<gene>
    <name evidence="5" type="ORF">MRS75_18685</name>
</gene>
<evidence type="ECO:0000313" key="5">
    <source>
        <dbReference type="EMBL" id="MDI7924093.1"/>
    </source>
</evidence>
<evidence type="ECO:0000256" key="1">
    <source>
        <dbReference type="ARBA" id="ARBA00001974"/>
    </source>
</evidence>
<dbReference type="RefSeq" id="WP_311788141.1">
    <property type="nucleotide sequence ID" value="NZ_JALDYY010000013.1"/>
</dbReference>
<proteinExistence type="predicted"/>
<dbReference type="AlphaFoldDB" id="A0AAE3QJ76"/>
<keyword evidence="3" id="KW-0274">FAD</keyword>
<comment type="caution">
    <text evidence="5">The sequence shown here is derived from an EMBL/GenBank/DDBJ whole genome shotgun (WGS) entry which is preliminary data.</text>
</comment>
<dbReference type="GO" id="GO:0016709">
    <property type="term" value="F:oxidoreductase activity, acting on paired donors, with incorporation or reduction of molecular oxygen, NAD(P)H as one donor, and incorporation of one atom of oxygen"/>
    <property type="evidence" value="ECO:0007669"/>
    <property type="project" value="UniProtKB-ARBA"/>
</dbReference>
<accession>A0AAE3QJ76</accession>
<reference evidence="5" key="1">
    <citation type="submission" date="2022-03" db="EMBL/GenBank/DDBJ databases">
        <title>Fererhizobium litorale gen. nov., sp. nov., isolated from sandy sediments of the Sea of Japan seashore.</title>
        <authorList>
            <person name="Romanenko L."/>
            <person name="Kurilenko V."/>
            <person name="Otstavnykh N."/>
            <person name="Svetashev V."/>
            <person name="Tekutyeva L."/>
            <person name="Isaeva M."/>
            <person name="Mikhailov V."/>
        </authorList>
    </citation>
    <scope>NUCLEOTIDE SEQUENCE</scope>
    <source>
        <strain evidence="5">KMM 9576</strain>
    </source>
</reference>
<protein>
    <submittedName>
        <fullName evidence="5">FAD-dependent monooxygenase</fullName>
    </submittedName>
</protein>
<dbReference type="InterPro" id="IPR002938">
    <property type="entry name" value="FAD-bd"/>
</dbReference>
<sequence>MGEGRPGVLIAGAGPSGLTAGLELCRRGFSPRIVDSESGPAPMEESRALGVNARTLTLLSPSGVTDRILGVAQHITHFRVRSGSALLFELDTGRAAGAYRAIQAMPQGLMERLLLAALREYDVEPEWNTRVEAVAGDPTEPVVSIRHADGATESVRPDFLIGADGAHSVVRKSLGFGFPGEALETCFYLADYRYEHPVDARVADIEVFNPGILGHLPVTPDTLRYISTLSDYESRIVHPDKVVEEVWRSEFRVHFRHVESMSRGNVFLAGDAAHIHSPAGARGMNLGIEDACWLAYLLSEGRQQEYSSLRMPAVRQVMKVTYRLTAFITMKNPLLIGLRNRIVPMLLRIPPIGTRLLRGVAGYDTPPPPWIAGAE</sequence>
<dbReference type="PANTHER" id="PTHR43004:SF19">
    <property type="entry name" value="BINDING MONOOXYGENASE, PUTATIVE (JCVI)-RELATED"/>
    <property type="match status" value="1"/>
</dbReference>